<keyword evidence="2" id="KW-0853">WD repeat</keyword>
<dbReference type="SMART" id="SM00320">
    <property type="entry name" value="WD40"/>
    <property type="match status" value="2"/>
</dbReference>
<dbReference type="InterPro" id="IPR036322">
    <property type="entry name" value="WD40_repeat_dom_sf"/>
</dbReference>
<evidence type="ECO:0000256" key="3">
    <source>
        <dbReference type="ARBA" id="ARBA00022737"/>
    </source>
</evidence>
<dbReference type="PANTHER" id="PTHR11227">
    <property type="entry name" value="WD-REPEAT PROTEIN INTERACTING WITH PHOSPHOINOSIDES WIPI -RELATED"/>
    <property type="match status" value="1"/>
</dbReference>
<name>A0A4Z0YYS8_9PEZI</name>
<evidence type="ECO:0008006" key="8">
    <source>
        <dbReference type="Google" id="ProtNLM"/>
    </source>
</evidence>
<dbReference type="OrthoDB" id="1667587at2759"/>
<comment type="caution">
    <text evidence="6">The sequence shown here is derived from an EMBL/GenBank/DDBJ whole genome shotgun (WGS) entry which is preliminary data.</text>
</comment>
<dbReference type="InterPro" id="IPR001680">
    <property type="entry name" value="WD40_rpt"/>
</dbReference>
<evidence type="ECO:0000256" key="2">
    <source>
        <dbReference type="ARBA" id="ARBA00022574"/>
    </source>
</evidence>
<protein>
    <recommendedName>
        <fullName evidence="8">Anaphase-promoting complex subunit 4 WD40 domain-containing protein</fullName>
    </recommendedName>
</protein>
<keyword evidence="7" id="KW-1185">Reference proteome</keyword>
<evidence type="ECO:0000256" key="4">
    <source>
        <dbReference type="ARBA" id="ARBA00025740"/>
    </source>
</evidence>
<evidence type="ECO:0000256" key="1">
    <source>
        <dbReference type="ARBA" id="ARBA00004148"/>
    </source>
</evidence>
<sequence>MNTRPPIESPSEQAALSVAFNNDSSRFAVGLDSGFCSKLALAQHLLHSSPYPSTLPITPTYIAIVFLASTCQIQTARVFNAGLGLVQMMGNANYLALVGGGRSPKFPQNKVIIWDDSKGKVAFEIAALTAVRGVQITKTRVVVVQQNSVRLYAFEKPPKPLAKYETADNLLGLCCLTDKYLAFPGRTPGHVQVVQLATDSVSILPAHSSGLRALQLSADGELLATASEKGTLVRIFATGSCAKLAERRRGSENATIFSLRFSPSGNMLACTSDKGNLHIFEVPNIRRPSSTTSRPAPPISPSAASLSLSTGSNPNADATNKWGFLSNIPFGPFSDIYSFTSAPFETGSEPLQNNHNIRRLSDNAVLGTTRPIKGVIGWIDEGSLLVIGAGQDARWEKFVLREGEDGRYVLIREGWKGYLGN</sequence>
<dbReference type="SUPFAM" id="SSF50978">
    <property type="entry name" value="WD40 repeat-like"/>
    <property type="match status" value="1"/>
</dbReference>
<evidence type="ECO:0000313" key="7">
    <source>
        <dbReference type="Proteomes" id="UP000297716"/>
    </source>
</evidence>
<dbReference type="InterPro" id="IPR048720">
    <property type="entry name" value="PROPPIN"/>
</dbReference>
<organism evidence="6 7">
    <name type="scientific">Xylaria hypoxylon</name>
    <dbReference type="NCBI Taxonomy" id="37992"/>
    <lineage>
        <taxon>Eukaryota</taxon>
        <taxon>Fungi</taxon>
        <taxon>Dikarya</taxon>
        <taxon>Ascomycota</taxon>
        <taxon>Pezizomycotina</taxon>
        <taxon>Sordariomycetes</taxon>
        <taxon>Xylariomycetidae</taxon>
        <taxon>Xylariales</taxon>
        <taxon>Xylariaceae</taxon>
        <taxon>Xylaria</taxon>
    </lineage>
</organism>
<proteinExistence type="inferred from homology"/>
<dbReference type="Gene3D" id="2.130.10.10">
    <property type="entry name" value="YVTN repeat-like/Quinoprotein amine dehydrogenase"/>
    <property type="match status" value="1"/>
</dbReference>
<comment type="subcellular location">
    <subcellularLocation>
        <location evidence="1">Vacuole membrane</location>
        <topology evidence="1">Peripheral membrane protein</topology>
    </subcellularLocation>
</comment>
<dbReference type="GO" id="GO:0005774">
    <property type="term" value="C:vacuolar membrane"/>
    <property type="evidence" value="ECO:0007669"/>
    <property type="project" value="UniProtKB-SubCell"/>
</dbReference>
<dbReference type="EMBL" id="SKBN01000087">
    <property type="protein sequence ID" value="TGJ83663.1"/>
    <property type="molecule type" value="Genomic_DNA"/>
</dbReference>
<feature type="compositionally biased region" description="Low complexity" evidence="5">
    <location>
        <begin position="301"/>
        <end position="310"/>
    </location>
</feature>
<dbReference type="STRING" id="37992.A0A4Z0YYS8"/>
<dbReference type="InterPro" id="IPR015943">
    <property type="entry name" value="WD40/YVTN_repeat-like_dom_sf"/>
</dbReference>
<evidence type="ECO:0000313" key="6">
    <source>
        <dbReference type="EMBL" id="TGJ83663.1"/>
    </source>
</evidence>
<evidence type="ECO:0000256" key="5">
    <source>
        <dbReference type="SAM" id="MobiDB-lite"/>
    </source>
</evidence>
<feature type="region of interest" description="Disordered" evidence="5">
    <location>
        <begin position="286"/>
        <end position="312"/>
    </location>
</feature>
<keyword evidence="3" id="KW-0677">Repeat</keyword>
<reference evidence="6 7" key="1">
    <citation type="submission" date="2019-03" db="EMBL/GenBank/DDBJ databases">
        <title>Draft genome sequence of Xylaria hypoxylon DSM 108379, a ubiquitous saprotrophic-parasitic fungi on hardwood.</title>
        <authorList>
            <person name="Buettner E."/>
            <person name="Leonhardt S."/>
            <person name="Gebauer A.M."/>
            <person name="Liers C."/>
            <person name="Hofrichter M."/>
            <person name="Kellner H."/>
        </authorList>
    </citation>
    <scope>NUCLEOTIDE SEQUENCE [LARGE SCALE GENOMIC DNA]</scope>
    <source>
        <strain evidence="6 7">DSM 108379</strain>
    </source>
</reference>
<accession>A0A4Z0YYS8</accession>
<dbReference type="Pfam" id="PF21032">
    <property type="entry name" value="PROPPIN"/>
    <property type="match status" value="1"/>
</dbReference>
<comment type="similarity">
    <text evidence="4">Belongs to the WD repeat PROPPIN family.</text>
</comment>
<dbReference type="Proteomes" id="UP000297716">
    <property type="component" value="Unassembled WGS sequence"/>
</dbReference>
<dbReference type="AlphaFoldDB" id="A0A4Z0YYS8"/>
<gene>
    <name evidence="6" type="ORF">E0Z10_g5099</name>
</gene>